<dbReference type="GO" id="GO:0016757">
    <property type="term" value="F:glycosyltransferase activity"/>
    <property type="evidence" value="ECO:0007669"/>
    <property type="project" value="InterPro"/>
</dbReference>
<organism evidence="8 9">
    <name type="scientific">Arthrobacter crystallopoietes BAB-32</name>
    <dbReference type="NCBI Taxonomy" id="1246476"/>
    <lineage>
        <taxon>Bacteria</taxon>
        <taxon>Bacillati</taxon>
        <taxon>Actinomycetota</taxon>
        <taxon>Actinomycetes</taxon>
        <taxon>Micrococcales</taxon>
        <taxon>Micrococcaceae</taxon>
        <taxon>Crystallibacter</taxon>
    </lineage>
</organism>
<comment type="similarity">
    <text evidence="2">Belongs to the CDP-glycerol glycerophosphotransferase family.</text>
</comment>
<evidence type="ECO:0000259" key="7">
    <source>
        <dbReference type="Pfam" id="PF00534"/>
    </source>
</evidence>
<reference evidence="8 9" key="1">
    <citation type="journal article" date="2013" name="Genome Announc.">
        <title>Draft Genome Sequence of Arthrobacter crystallopoietes Strain BAB-32, Revealing Genes for Bioremediation.</title>
        <authorList>
            <person name="Joshi M.N."/>
            <person name="Pandit A.S."/>
            <person name="Sharma A."/>
            <person name="Pandya R.V."/>
            <person name="Desai S.M."/>
            <person name="Saxena A.K."/>
            <person name="Bagatharia S.B."/>
        </authorList>
    </citation>
    <scope>NUCLEOTIDE SEQUENCE [LARGE SCALE GENOMIC DNA]</scope>
    <source>
        <strain evidence="8 9">BAB-32</strain>
    </source>
</reference>
<dbReference type="Gene3D" id="3.40.50.2000">
    <property type="entry name" value="Glycogen Phosphorylase B"/>
    <property type="match status" value="1"/>
</dbReference>
<dbReference type="Pfam" id="PF00534">
    <property type="entry name" value="Glycos_transf_1"/>
    <property type="match status" value="1"/>
</dbReference>
<dbReference type="SUPFAM" id="SSF53756">
    <property type="entry name" value="UDP-Glycosyltransferase/glycogen phosphorylase"/>
    <property type="match status" value="2"/>
</dbReference>
<evidence type="ECO:0000256" key="5">
    <source>
        <dbReference type="ARBA" id="ARBA00022944"/>
    </source>
</evidence>
<dbReference type="InterPro" id="IPR043148">
    <property type="entry name" value="TagF_C"/>
</dbReference>
<dbReference type="CDD" id="cd03811">
    <property type="entry name" value="GT4_GT28_WabH-like"/>
    <property type="match status" value="1"/>
</dbReference>
<accession>N1VBQ0</accession>
<evidence type="ECO:0000256" key="6">
    <source>
        <dbReference type="ARBA" id="ARBA00023136"/>
    </source>
</evidence>
<dbReference type="GO" id="GO:0019350">
    <property type="term" value="P:teichoic acid biosynthetic process"/>
    <property type="evidence" value="ECO:0007669"/>
    <property type="project" value="UniProtKB-KW"/>
</dbReference>
<keyword evidence="4" id="KW-0808">Transferase</keyword>
<feature type="domain" description="Glycosyl transferase family 1" evidence="7">
    <location>
        <begin position="689"/>
        <end position="827"/>
    </location>
</feature>
<keyword evidence="6" id="KW-0472">Membrane</keyword>
<comment type="caution">
    <text evidence="8">The sequence shown here is derived from an EMBL/GenBank/DDBJ whole genome shotgun (WGS) entry which is preliminary data.</text>
</comment>
<dbReference type="Gene3D" id="3.40.50.12580">
    <property type="match status" value="1"/>
</dbReference>
<evidence type="ECO:0000256" key="3">
    <source>
        <dbReference type="ARBA" id="ARBA00022475"/>
    </source>
</evidence>
<dbReference type="Pfam" id="PF04464">
    <property type="entry name" value="Glyphos_transf"/>
    <property type="match status" value="1"/>
</dbReference>
<name>N1VBQ0_9MICC</name>
<keyword evidence="9" id="KW-1185">Reference proteome</keyword>
<proteinExistence type="inferred from homology"/>
<evidence type="ECO:0000256" key="4">
    <source>
        <dbReference type="ARBA" id="ARBA00022679"/>
    </source>
</evidence>
<dbReference type="InterPro" id="IPR043149">
    <property type="entry name" value="TagF_N"/>
</dbReference>
<dbReference type="InterPro" id="IPR051612">
    <property type="entry name" value="Teichoic_Acid_Biosynth"/>
</dbReference>
<keyword evidence="3" id="KW-1003">Cell membrane</keyword>
<dbReference type="Gene3D" id="3.40.50.11820">
    <property type="match status" value="1"/>
</dbReference>
<keyword evidence="5" id="KW-0777">Teichoic acid biosynthesis</keyword>
<gene>
    <name evidence="8" type="ORF">D477_002843</name>
</gene>
<dbReference type="EMBL" id="ANPE02000065">
    <property type="protein sequence ID" value="EMY35718.1"/>
    <property type="molecule type" value="Genomic_DNA"/>
</dbReference>
<evidence type="ECO:0000313" key="8">
    <source>
        <dbReference type="EMBL" id="EMY35718.1"/>
    </source>
</evidence>
<dbReference type="AlphaFoldDB" id="N1VBQ0"/>
<dbReference type="GO" id="GO:0005886">
    <property type="term" value="C:plasma membrane"/>
    <property type="evidence" value="ECO:0007669"/>
    <property type="project" value="UniProtKB-SubCell"/>
</dbReference>
<comment type="subcellular location">
    <subcellularLocation>
        <location evidence="1">Cell membrane</location>
        <topology evidence="1">Peripheral membrane protein</topology>
    </subcellularLocation>
</comment>
<dbReference type="OrthoDB" id="9801573at2"/>
<dbReference type="InterPro" id="IPR007554">
    <property type="entry name" value="Glycerophosphate_synth"/>
</dbReference>
<sequence length="873" mass="97407">MENLVVKAKKAVATELSARARRQPIRRGTVLYESFSGNGMLCNPEAVFQSLLDNPEYAHLQHIWVLSSLQDYEGTIKRYAGNRNVRFVRYGSTEYYDALATSEYLFNNATFPWQFSKRRGQTYINTWHGTPLKKMGYHIEGGGPDTRNIIRNFVQADYLVSANSFMTEQMYLDGYKLRNLYRGKILETGYPRIDRQNLSETQKVGLYEVLSQHGIHDDGREVILYAPTWKGDSFYEPSNDAAILHRTIVDLEKKIDTTRYRILLKIHQVVYKAASKNRDLAGYLVPNDIPTNTILGITDILVTDYSSIFYDFLATGRPVLFHIPDLNRYSANRGLYVQPEQLPGPLSTDSDELASSISRLGAGEASGDEGHVDEKYEKARRDYTSLEDGSSTERLINAVFKNDRSMPGIRSDHGDGRERILLYLGGMASNGITTSALNLLDNIDYSRFDVSVLYSYSRNAAKMANADRINRNVRLFPRQGYPNVGLKDRQKYRAMLKGGLPDGVDFTSSAQPIWDDEWYRCFGDSEFDYIVDFSGYGPFWTYLLLRGNAKQHSIWLHNDLKKDAERQVNGAKPLKANLEAVFSTYKYFDKLVSVSEELSRLNEEHLSEFASAGKFTSAVNTVNEFKIKALTSPKYTRVADLPGRAACTADALPEMLAFLRSAYSAEDIAAEATRQAWLEEFFPAGTAAQTFVSVGRLSPEKNHARLIEAFSTVHLANPATRLLIIGNGPLKRQLESTAAEFGVSDAVVFAGEQDNPYALMDASDCFVLSSDYEGQPMVLLEAKVLGLPIVTTAFGSVASAVPPGTGLVVERSTKALARGMQDFLEGKVPASEFDITSYNNRAMQSFYEAIGASARTEPLAQAQEPEAAVGVLS</sequence>
<dbReference type="PANTHER" id="PTHR37316">
    <property type="entry name" value="TEICHOIC ACID GLYCEROL-PHOSPHATE PRIMASE"/>
    <property type="match status" value="1"/>
</dbReference>
<evidence type="ECO:0000256" key="2">
    <source>
        <dbReference type="ARBA" id="ARBA00010488"/>
    </source>
</evidence>
<dbReference type="InterPro" id="IPR001296">
    <property type="entry name" value="Glyco_trans_1"/>
</dbReference>
<evidence type="ECO:0000256" key="1">
    <source>
        <dbReference type="ARBA" id="ARBA00004202"/>
    </source>
</evidence>
<protein>
    <submittedName>
        <fullName evidence="8">Teichoic acid synthase</fullName>
    </submittedName>
</protein>
<evidence type="ECO:0000313" key="9">
    <source>
        <dbReference type="Proteomes" id="UP000010729"/>
    </source>
</evidence>
<dbReference type="Proteomes" id="UP000010729">
    <property type="component" value="Unassembled WGS sequence"/>
</dbReference>
<dbReference type="PANTHER" id="PTHR37316:SF3">
    <property type="entry name" value="TEICHOIC ACID GLYCEROL-PHOSPHATE TRANSFERASE"/>
    <property type="match status" value="1"/>
</dbReference>
<dbReference type="GO" id="GO:0047355">
    <property type="term" value="F:CDP-glycerol glycerophosphotransferase activity"/>
    <property type="evidence" value="ECO:0007669"/>
    <property type="project" value="InterPro"/>
</dbReference>